<dbReference type="Proteomes" id="UP000094600">
    <property type="component" value="Chromosome"/>
</dbReference>
<gene>
    <name evidence="1" type="ORF">A9255_04810</name>
    <name evidence="2" type="ORF">Xhom_03739</name>
</gene>
<dbReference type="STRING" id="351679.A9255_04810"/>
<evidence type="ECO:0000313" key="2">
    <source>
        <dbReference type="EMBL" id="PHM53738.1"/>
    </source>
</evidence>
<dbReference type="OrthoDB" id="378644at2"/>
<reference evidence="2 4" key="2">
    <citation type="journal article" date="2017" name="Nat. Microbiol.">
        <title>Natural product diversity associated with the nematode symbionts Photorhabdus and Xenorhabdus.</title>
        <authorList>
            <person name="Tobias N.J."/>
            <person name="Wolff H."/>
            <person name="Djahanschiri B."/>
            <person name="Grundmann F."/>
            <person name="Kronenwerth M."/>
            <person name="Shi Y.M."/>
            <person name="Simonyi S."/>
            <person name="Grun P."/>
            <person name="Shapiro-Ilan D."/>
            <person name="Pidot S.J."/>
            <person name="Stinear T.P."/>
            <person name="Ebersberger I."/>
            <person name="Bode H.B."/>
        </authorList>
    </citation>
    <scope>NUCLEOTIDE SEQUENCE [LARGE SCALE GENOMIC DNA]</scope>
    <source>
        <strain evidence="2 4">DSM 17903</strain>
    </source>
</reference>
<reference evidence="1 3" key="1">
    <citation type="submission" date="2016-06" db="EMBL/GenBank/DDBJ databases">
        <title>Bacterial characters and pathogenicity of Xenorhabdus hominickii from an entomopathogenic nematode, Steinernema monticolum.</title>
        <authorList>
            <person name="Park Y."/>
            <person name="Kim Y."/>
        </authorList>
    </citation>
    <scope>NUCLEOTIDE SEQUENCE [LARGE SCALE GENOMIC DNA]</scope>
    <source>
        <strain evidence="1 3">ANU1</strain>
    </source>
</reference>
<evidence type="ECO:0000313" key="3">
    <source>
        <dbReference type="Proteomes" id="UP000094600"/>
    </source>
</evidence>
<dbReference type="AlphaFoldDB" id="A0A2G0Q3D9"/>
<dbReference type="RefSeq" id="WP_069315694.1">
    <property type="nucleotide sequence ID" value="NZ_CAWNQJ010000090.1"/>
</dbReference>
<name>A0A2G0Q3D9_XENHO</name>
<dbReference type="KEGG" id="xho:A9255_04810"/>
<sequence>MIRRLDDIYQTLMSLRYAFITSAALNGAESGRLAQFSLPAVLPSLNVANRIYQDAGRSDELIQATNPRHPAFLPVRFKALRK</sequence>
<dbReference type="EMBL" id="CP016176">
    <property type="protein sequence ID" value="AOM39952.1"/>
    <property type="molecule type" value="Genomic_DNA"/>
</dbReference>
<organism evidence="2 4">
    <name type="scientific">Xenorhabdus hominickii</name>
    <dbReference type="NCBI Taxonomy" id="351679"/>
    <lineage>
        <taxon>Bacteria</taxon>
        <taxon>Pseudomonadati</taxon>
        <taxon>Pseudomonadota</taxon>
        <taxon>Gammaproteobacteria</taxon>
        <taxon>Enterobacterales</taxon>
        <taxon>Morganellaceae</taxon>
        <taxon>Xenorhabdus</taxon>
    </lineage>
</organism>
<proteinExistence type="predicted"/>
<accession>A0A2G0Q3D9</accession>
<dbReference type="EMBL" id="NJAI01000006">
    <property type="protein sequence ID" value="PHM53738.1"/>
    <property type="molecule type" value="Genomic_DNA"/>
</dbReference>
<keyword evidence="3" id="KW-1185">Reference proteome</keyword>
<evidence type="ECO:0000313" key="4">
    <source>
        <dbReference type="Proteomes" id="UP000225433"/>
    </source>
</evidence>
<dbReference type="Proteomes" id="UP000225433">
    <property type="component" value="Unassembled WGS sequence"/>
</dbReference>
<evidence type="ECO:0000313" key="1">
    <source>
        <dbReference type="EMBL" id="AOM39952.1"/>
    </source>
</evidence>
<protein>
    <submittedName>
        <fullName evidence="2">Uncharacterized protein</fullName>
    </submittedName>
</protein>